<evidence type="ECO:0000313" key="1">
    <source>
        <dbReference type="EMBL" id="KAI8019692.1"/>
    </source>
</evidence>
<keyword evidence="2" id="KW-1185">Reference proteome</keyword>
<sequence>MQKLLADYPLVVEEDDLIGRRLRWDDDDENYDGENELVWQDDNYIRQSKTSPPREWKRSCSRTSSFDCLLHNRYRRPLENERMRDELEKAVNIIWNCRLPSPRLDLVSLASVHLPELIFTKAGKILYREKGKTMRAIKKLKKQSTILMERSLEEEHLAQILLCSQQSIMCNDWRDSRPRSPSSGKDSSFGHPLIFNDFNVTRLARSPGNALSS</sequence>
<protein>
    <submittedName>
        <fullName evidence="1">Uncharacterized protein</fullName>
    </submittedName>
</protein>
<dbReference type="EMBL" id="CM045759">
    <property type="protein sequence ID" value="KAI8019692.1"/>
    <property type="molecule type" value="Genomic_DNA"/>
</dbReference>
<organism evidence="1 2">
    <name type="scientific">Camellia lanceoleosa</name>
    <dbReference type="NCBI Taxonomy" id="1840588"/>
    <lineage>
        <taxon>Eukaryota</taxon>
        <taxon>Viridiplantae</taxon>
        <taxon>Streptophyta</taxon>
        <taxon>Embryophyta</taxon>
        <taxon>Tracheophyta</taxon>
        <taxon>Spermatophyta</taxon>
        <taxon>Magnoliopsida</taxon>
        <taxon>eudicotyledons</taxon>
        <taxon>Gunneridae</taxon>
        <taxon>Pentapetalae</taxon>
        <taxon>asterids</taxon>
        <taxon>Ericales</taxon>
        <taxon>Theaceae</taxon>
        <taxon>Camellia</taxon>
    </lineage>
</organism>
<accession>A0ACC0I4Q0</accession>
<reference evidence="1 2" key="1">
    <citation type="journal article" date="2022" name="Plant J.">
        <title>Chromosome-level genome of Camellia lanceoleosa provides a valuable resource for understanding genome evolution and self-incompatibility.</title>
        <authorList>
            <person name="Gong W."/>
            <person name="Xiao S."/>
            <person name="Wang L."/>
            <person name="Liao Z."/>
            <person name="Chang Y."/>
            <person name="Mo W."/>
            <person name="Hu G."/>
            <person name="Li W."/>
            <person name="Zhao G."/>
            <person name="Zhu H."/>
            <person name="Hu X."/>
            <person name="Ji K."/>
            <person name="Xiang X."/>
            <person name="Song Q."/>
            <person name="Yuan D."/>
            <person name="Jin S."/>
            <person name="Zhang L."/>
        </authorList>
    </citation>
    <scope>NUCLEOTIDE SEQUENCE [LARGE SCALE GENOMIC DNA]</scope>
    <source>
        <strain evidence="1">SQ_2022a</strain>
    </source>
</reference>
<name>A0ACC0I4Q0_9ERIC</name>
<dbReference type="Proteomes" id="UP001060215">
    <property type="component" value="Chromosome 2"/>
</dbReference>
<gene>
    <name evidence="1" type="ORF">LOK49_LG04G02703</name>
</gene>
<proteinExistence type="predicted"/>
<evidence type="ECO:0000313" key="2">
    <source>
        <dbReference type="Proteomes" id="UP001060215"/>
    </source>
</evidence>
<comment type="caution">
    <text evidence="1">The sequence shown here is derived from an EMBL/GenBank/DDBJ whole genome shotgun (WGS) entry which is preliminary data.</text>
</comment>